<dbReference type="EMBL" id="CP034438">
    <property type="protein sequence ID" value="AZN28933.1"/>
    <property type="molecule type" value="Genomic_DNA"/>
</dbReference>
<accession>A0A3S8Z666</accession>
<dbReference type="RefSeq" id="WP_126037735.1">
    <property type="nucleotide sequence ID" value="NZ_CP034438.1"/>
</dbReference>
<evidence type="ECO:0000313" key="1">
    <source>
        <dbReference type="EMBL" id="AZN28933.1"/>
    </source>
</evidence>
<dbReference type="AlphaFoldDB" id="A0A3S8Z666"/>
<protein>
    <submittedName>
        <fullName evidence="1">DUF3151 domain-containing protein</fullName>
    </submittedName>
</protein>
<dbReference type="Pfam" id="PF11349">
    <property type="entry name" value="DUF3151"/>
    <property type="match status" value="1"/>
</dbReference>
<dbReference type="InterPro" id="IPR014487">
    <property type="entry name" value="DUF3151"/>
</dbReference>
<dbReference type="KEGG" id="fsl:EJO69_00435"/>
<keyword evidence="2" id="KW-1185">Reference proteome</keyword>
<sequence>MHISIGPEATHLPDEPEVRALIESAAPDEVARRHPQSPLAWARLAELAWTEGRELDSYAYARVGYHRGLDALRRAGWRGKGPVPASHEPNRGFLQALHCLGRAAAAIGETAEVDRISAFLDECDPSAREIFDA</sequence>
<dbReference type="PIRSF" id="PIRSF017349">
    <property type="entry name" value="UCP017349"/>
    <property type="match status" value="1"/>
</dbReference>
<evidence type="ECO:0000313" key="2">
    <source>
        <dbReference type="Proteomes" id="UP000270021"/>
    </source>
</evidence>
<reference evidence="1 2" key="1">
    <citation type="submission" date="2018-12" db="EMBL/GenBank/DDBJ databases">
        <title>Complete genome sequence of Flaviflexus salsibiostraticola KCTC 33148.</title>
        <authorList>
            <person name="Bae J.-W."/>
        </authorList>
    </citation>
    <scope>NUCLEOTIDE SEQUENCE [LARGE SCALE GENOMIC DNA]</scope>
    <source>
        <strain evidence="1 2">KCTC 33148</strain>
    </source>
</reference>
<gene>
    <name evidence="1" type="ORF">EJO69_00435</name>
</gene>
<organism evidence="1 2">
    <name type="scientific">Flaviflexus salsibiostraticola</name>
    <dbReference type="NCBI Taxonomy" id="1282737"/>
    <lineage>
        <taxon>Bacteria</taxon>
        <taxon>Bacillati</taxon>
        <taxon>Actinomycetota</taxon>
        <taxon>Actinomycetes</taxon>
        <taxon>Actinomycetales</taxon>
        <taxon>Actinomycetaceae</taxon>
        <taxon>Flaviflexus</taxon>
    </lineage>
</organism>
<dbReference type="OrthoDB" id="3826919at2"/>
<dbReference type="Proteomes" id="UP000270021">
    <property type="component" value="Chromosome"/>
</dbReference>
<name>A0A3S8Z666_9ACTO</name>
<proteinExistence type="predicted"/>